<evidence type="ECO:0000313" key="2">
    <source>
        <dbReference type="EMBL" id="TAA47450.1"/>
    </source>
</evidence>
<feature type="transmembrane region" description="Helical" evidence="1">
    <location>
        <begin position="46"/>
        <end position="65"/>
    </location>
</feature>
<name>A0ABY1WS57_9GAMM</name>
<sequence>MSFISNAAVINSQEKSVGKVFYILAGLMFTVCLLSAISIIRNEISLKPLFFITPFLAMAGLFFLIGKFQNRKFMMLGLTPLTLHVERSSESTLLSGTILINQPDFQRITTLKLSSICTSHNQTSGNSAAELWSTTTTVEIELQAGKSLLHFRFDVPKDEIIRTNNPLSNNSFHWEIGFQYVYRMENITRTWKIPVKVLLAS</sequence>
<keyword evidence="1" id="KW-0812">Transmembrane</keyword>
<keyword evidence="3" id="KW-1185">Reference proteome</keyword>
<organism evidence="2 3">
    <name type="scientific">Corallincola spongiicola</name>
    <dbReference type="NCBI Taxonomy" id="2520508"/>
    <lineage>
        <taxon>Bacteria</taxon>
        <taxon>Pseudomonadati</taxon>
        <taxon>Pseudomonadota</taxon>
        <taxon>Gammaproteobacteria</taxon>
        <taxon>Alteromonadales</taxon>
        <taxon>Psychromonadaceae</taxon>
        <taxon>Corallincola</taxon>
    </lineage>
</organism>
<dbReference type="EMBL" id="SHLY01000002">
    <property type="protein sequence ID" value="TAA47450.1"/>
    <property type="molecule type" value="Genomic_DNA"/>
</dbReference>
<dbReference type="RefSeq" id="WP_130566550.1">
    <property type="nucleotide sequence ID" value="NZ_SHLY01000002.1"/>
</dbReference>
<dbReference type="Proteomes" id="UP000292544">
    <property type="component" value="Unassembled WGS sequence"/>
</dbReference>
<reference evidence="3" key="1">
    <citation type="submission" date="2019-02" db="EMBL/GenBank/DDBJ databases">
        <title>Draft genome sequence of Muricauda sp. 176CP4-71.</title>
        <authorList>
            <person name="Park J.-S."/>
        </authorList>
    </citation>
    <scope>NUCLEOTIDE SEQUENCE [LARGE SCALE GENOMIC DNA]</scope>
    <source>
        <strain evidence="3">176GS2-150</strain>
    </source>
</reference>
<protein>
    <submittedName>
        <fullName evidence="2">Uncharacterized protein</fullName>
    </submittedName>
</protein>
<evidence type="ECO:0000256" key="1">
    <source>
        <dbReference type="SAM" id="Phobius"/>
    </source>
</evidence>
<evidence type="ECO:0000313" key="3">
    <source>
        <dbReference type="Proteomes" id="UP000292544"/>
    </source>
</evidence>
<accession>A0ABY1WS57</accession>
<comment type="caution">
    <text evidence="2">The sequence shown here is derived from an EMBL/GenBank/DDBJ whole genome shotgun (WGS) entry which is preliminary data.</text>
</comment>
<feature type="transmembrane region" description="Helical" evidence="1">
    <location>
        <begin position="20"/>
        <end position="40"/>
    </location>
</feature>
<gene>
    <name evidence="2" type="ORF">EXY25_09515</name>
</gene>
<keyword evidence="1" id="KW-0472">Membrane</keyword>
<keyword evidence="1" id="KW-1133">Transmembrane helix</keyword>
<proteinExistence type="predicted"/>